<keyword evidence="4" id="KW-0326">Glycosidase</keyword>
<dbReference type="OrthoDB" id="9778320at2"/>
<name>A0A381J4Z3_9CLOT</name>
<accession>A0A381J4Z3</accession>
<dbReference type="Gene3D" id="3.20.20.370">
    <property type="entry name" value="Glycoside hydrolase/deacetylase"/>
    <property type="match status" value="1"/>
</dbReference>
<dbReference type="AlphaFoldDB" id="A0A381J4Z3"/>
<dbReference type="GO" id="GO:0016798">
    <property type="term" value="F:hydrolase activity, acting on glycosyl bonds"/>
    <property type="evidence" value="ECO:0007669"/>
    <property type="project" value="UniProtKB-KW"/>
</dbReference>
<reference evidence="4 5" key="1">
    <citation type="submission" date="2018-06" db="EMBL/GenBank/DDBJ databases">
        <authorList>
            <consortium name="Pathogen Informatics"/>
            <person name="Doyle S."/>
        </authorList>
    </citation>
    <scope>NUCLEOTIDE SEQUENCE [LARGE SCALE GENOMIC DNA]</scope>
    <source>
        <strain evidence="4 5">NCTC9836</strain>
    </source>
</reference>
<dbReference type="GO" id="GO:0016810">
    <property type="term" value="F:hydrolase activity, acting on carbon-nitrogen (but not peptide) bonds"/>
    <property type="evidence" value="ECO:0007669"/>
    <property type="project" value="InterPro"/>
</dbReference>
<dbReference type="PANTHER" id="PTHR34216">
    <property type="match status" value="1"/>
</dbReference>
<dbReference type="InterPro" id="IPR051398">
    <property type="entry name" value="Polysacch_Deacetylase"/>
</dbReference>
<evidence type="ECO:0000313" key="5">
    <source>
        <dbReference type="Proteomes" id="UP000254664"/>
    </source>
</evidence>
<dbReference type="EC" id="3.5.1.-" evidence="4"/>
<dbReference type="Pfam" id="PF01522">
    <property type="entry name" value="Polysacc_deac_1"/>
    <property type="match status" value="1"/>
</dbReference>
<evidence type="ECO:0000256" key="1">
    <source>
        <dbReference type="ARBA" id="ARBA00004613"/>
    </source>
</evidence>
<keyword evidence="4" id="KW-0624">Polysaccharide degradation</keyword>
<dbReference type="EMBL" id="UFWZ01000001">
    <property type="protein sequence ID" value="SUY45599.1"/>
    <property type="molecule type" value="Genomic_DNA"/>
</dbReference>
<keyword evidence="5" id="KW-1185">Reference proteome</keyword>
<protein>
    <submittedName>
        <fullName evidence="4">Putative xylanase/chitin deacetylase</fullName>
        <ecNumber evidence="4">3.5.1.-</ecNumber>
    </submittedName>
</protein>
<dbReference type="InterPro" id="IPR002509">
    <property type="entry name" value="NODB_dom"/>
</dbReference>
<dbReference type="PROSITE" id="PS51677">
    <property type="entry name" value="NODB"/>
    <property type="match status" value="1"/>
</dbReference>
<dbReference type="CDD" id="cd10918">
    <property type="entry name" value="CE4_NodB_like_5s_6s"/>
    <property type="match status" value="1"/>
</dbReference>
<gene>
    <name evidence="4" type="primary">icaB_1</name>
    <name evidence="4" type="ORF">NCTC9836_00359</name>
</gene>
<dbReference type="InterPro" id="IPR011330">
    <property type="entry name" value="Glyco_hydro/deAcase_b/a-brl"/>
</dbReference>
<evidence type="ECO:0000313" key="4">
    <source>
        <dbReference type="EMBL" id="SUY45599.1"/>
    </source>
</evidence>
<sequence>MKSKNTTKSSTKSFHHKTLLLVTLSLISVLLVSFTFYQKFEDKIPVLMYHSVQETKVSEITISKKCFVKQLKYLKANGFKTLTLDELYDHLNSGKKIPKKSVVLTFDDGYKDNYTKVYPLLKQYGFKATVFVQTDKTDKDDYFLTSSQIKELSENGVEIGSHTVTHKDLSTLSNEDQEKELSDSKIILEKIIGKPVNYIAYPYGSCNDESKKIAKNLGYKGAIGILDEYTNEDTDIFEISRRAVIEDMDNFLGKVEKNNYYMGKYKFRKLRRIISSKF</sequence>
<dbReference type="GO" id="GO:0045493">
    <property type="term" value="P:xylan catabolic process"/>
    <property type="evidence" value="ECO:0007669"/>
    <property type="project" value="UniProtKB-KW"/>
</dbReference>
<proteinExistence type="predicted"/>
<keyword evidence="4" id="KW-0378">Hydrolase</keyword>
<keyword evidence="4" id="KW-0119">Carbohydrate metabolism</keyword>
<organism evidence="4 5">
    <name type="scientific">Clostridium putrefaciens</name>
    <dbReference type="NCBI Taxonomy" id="99675"/>
    <lineage>
        <taxon>Bacteria</taxon>
        <taxon>Bacillati</taxon>
        <taxon>Bacillota</taxon>
        <taxon>Clostridia</taxon>
        <taxon>Eubacteriales</taxon>
        <taxon>Clostridiaceae</taxon>
        <taxon>Clostridium</taxon>
    </lineage>
</organism>
<comment type="subcellular location">
    <subcellularLocation>
        <location evidence="1">Secreted</location>
    </subcellularLocation>
</comment>
<feature type="domain" description="NodB homology" evidence="3">
    <location>
        <begin position="100"/>
        <end position="278"/>
    </location>
</feature>
<evidence type="ECO:0000259" key="3">
    <source>
        <dbReference type="PROSITE" id="PS51677"/>
    </source>
</evidence>
<dbReference type="GO" id="GO:0005576">
    <property type="term" value="C:extracellular region"/>
    <property type="evidence" value="ECO:0007669"/>
    <property type="project" value="UniProtKB-SubCell"/>
</dbReference>
<dbReference type="Proteomes" id="UP000254664">
    <property type="component" value="Unassembled WGS sequence"/>
</dbReference>
<dbReference type="SUPFAM" id="SSF88713">
    <property type="entry name" value="Glycoside hydrolase/deacetylase"/>
    <property type="match status" value="1"/>
</dbReference>
<keyword evidence="2" id="KW-0732">Signal</keyword>
<dbReference type="PANTHER" id="PTHR34216:SF3">
    <property type="entry name" value="POLY-BETA-1,6-N-ACETYL-D-GLUCOSAMINE N-DEACETYLASE"/>
    <property type="match status" value="1"/>
</dbReference>
<dbReference type="RefSeq" id="WP_115640200.1">
    <property type="nucleotide sequence ID" value="NZ_UFWZ01000001.1"/>
</dbReference>
<keyword evidence="4" id="KW-0858">Xylan degradation</keyword>
<evidence type="ECO:0000256" key="2">
    <source>
        <dbReference type="ARBA" id="ARBA00022729"/>
    </source>
</evidence>